<sequence length="212" mass="23016">MMDLQNLTDLQMDVLREIGNVGAGNAATSMAKLMNKKVDMKVPAIKVIQFEEVMDLVGGPEKMIAAIIFRIQGEAPGTVFFILNQLEASVLVDQITNHAVALFDEYDQVNTMAISVLQEIGNILTGSYLSALSDFTGINMQPSVPYFGMDMASAILVEGLLTLANVSDYALIVDTQINGEEDGTEVTGQFLLLPDPESFPKMFHSLGITGYE</sequence>
<dbReference type="InterPro" id="IPR050992">
    <property type="entry name" value="CheZ_family_phosphatases"/>
</dbReference>
<dbReference type="Proteomes" id="UP001275315">
    <property type="component" value="Unassembled WGS sequence"/>
</dbReference>
<dbReference type="InterPro" id="IPR007597">
    <property type="entry name" value="CheC"/>
</dbReference>
<evidence type="ECO:0000313" key="4">
    <source>
        <dbReference type="EMBL" id="MDY0408182.1"/>
    </source>
</evidence>
<dbReference type="EMBL" id="JAWDIQ010000001">
    <property type="protein sequence ID" value="MDY0408182.1"/>
    <property type="molecule type" value="Genomic_DNA"/>
</dbReference>
<evidence type="ECO:0000256" key="2">
    <source>
        <dbReference type="ARBA" id="ARBA00022801"/>
    </source>
</evidence>
<evidence type="ECO:0000313" key="5">
    <source>
        <dbReference type="Proteomes" id="UP001275315"/>
    </source>
</evidence>
<dbReference type="Pfam" id="PF04509">
    <property type="entry name" value="CheC"/>
    <property type="match status" value="2"/>
</dbReference>
<organism evidence="4 5">
    <name type="scientific">Paracerasibacillus soli</name>
    <dbReference type="NCBI Taxonomy" id="480284"/>
    <lineage>
        <taxon>Bacteria</taxon>
        <taxon>Bacillati</taxon>
        <taxon>Bacillota</taxon>
        <taxon>Bacilli</taxon>
        <taxon>Bacillales</taxon>
        <taxon>Bacillaceae</taxon>
        <taxon>Paracerasibacillus</taxon>
    </lineage>
</organism>
<dbReference type="RefSeq" id="WP_320378935.1">
    <property type="nucleotide sequence ID" value="NZ_JAWDIQ010000001.1"/>
</dbReference>
<dbReference type="PANTHER" id="PTHR43693:SF1">
    <property type="entry name" value="PROTEIN PHOSPHATASE CHEZ"/>
    <property type="match status" value="1"/>
</dbReference>
<dbReference type="InterPro" id="IPR028976">
    <property type="entry name" value="CheC-like_sf"/>
</dbReference>
<feature type="domain" description="CheC-like protein" evidence="3">
    <location>
        <begin position="11"/>
        <end position="46"/>
    </location>
</feature>
<keyword evidence="5" id="KW-1185">Reference proteome</keyword>
<reference evidence="4 5" key="1">
    <citation type="submission" date="2023-10" db="EMBL/GenBank/DDBJ databases">
        <title>Virgibacillus soli CC-YMP-6 genome.</title>
        <authorList>
            <person name="Miliotis G."/>
            <person name="Sengupta P."/>
            <person name="Hameed A."/>
            <person name="Chuvochina M."/>
            <person name="Mcdonagh F."/>
            <person name="Simpson A.C."/>
            <person name="Singh N.K."/>
            <person name="Rekha P.D."/>
            <person name="Raman K."/>
            <person name="Hugenholtz P."/>
            <person name="Venkateswaran K."/>
        </authorList>
    </citation>
    <scope>NUCLEOTIDE SEQUENCE [LARGE SCALE GENOMIC DNA]</scope>
    <source>
        <strain evidence="4 5">CC-YMP-6</strain>
    </source>
</reference>
<name>A0ABU5CPA1_9BACI</name>
<proteinExistence type="predicted"/>
<keyword evidence="1" id="KW-0145">Chemotaxis</keyword>
<evidence type="ECO:0000256" key="1">
    <source>
        <dbReference type="ARBA" id="ARBA00022500"/>
    </source>
</evidence>
<dbReference type="CDD" id="cd17909">
    <property type="entry name" value="CheC_ClassI"/>
    <property type="match status" value="1"/>
</dbReference>
<accession>A0ABU5CPA1</accession>
<evidence type="ECO:0000259" key="3">
    <source>
        <dbReference type="Pfam" id="PF04509"/>
    </source>
</evidence>
<feature type="domain" description="CheC-like protein" evidence="3">
    <location>
        <begin position="112"/>
        <end position="146"/>
    </location>
</feature>
<dbReference type="Gene3D" id="3.40.1550.10">
    <property type="entry name" value="CheC-like"/>
    <property type="match status" value="1"/>
</dbReference>
<dbReference type="SUPFAM" id="SSF103039">
    <property type="entry name" value="CheC-like"/>
    <property type="match status" value="1"/>
</dbReference>
<gene>
    <name evidence="4" type="ORF">RWD45_05790</name>
</gene>
<keyword evidence="2" id="KW-0378">Hydrolase</keyword>
<comment type="caution">
    <text evidence="4">The sequence shown here is derived from an EMBL/GenBank/DDBJ whole genome shotgun (WGS) entry which is preliminary data.</text>
</comment>
<dbReference type="PANTHER" id="PTHR43693">
    <property type="entry name" value="PROTEIN PHOSPHATASE CHEZ"/>
    <property type="match status" value="1"/>
</dbReference>
<protein>
    <submittedName>
        <fullName evidence="4">Chemotaxis protein CheC</fullName>
    </submittedName>
</protein>